<comment type="catalytic activity">
    <reaction evidence="1">
        <text>ATP + protein L-histidine = ADP + protein N-phospho-L-histidine.</text>
        <dbReference type="EC" id="2.7.13.3"/>
    </reaction>
</comment>
<keyword evidence="5" id="KW-0418">Kinase</keyword>
<dbReference type="Pfam" id="PF02518">
    <property type="entry name" value="HATPase_c"/>
    <property type="match status" value="1"/>
</dbReference>
<evidence type="ECO:0000259" key="8">
    <source>
        <dbReference type="PROSITE" id="PS50113"/>
    </source>
</evidence>
<dbReference type="PROSITE" id="PS50113">
    <property type="entry name" value="PAC"/>
    <property type="match status" value="1"/>
</dbReference>
<evidence type="ECO:0000256" key="4">
    <source>
        <dbReference type="ARBA" id="ARBA00022679"/>
    </source>
</evidence>
<dbReference type="CDD" id="cd00082">
    <property type="entry name" value="HisKA"/>
    <property type="match status" value="1"/>
</dbReference>
<dbReference type="EMBL" id="CP011925">
    <property type="protein sequence ID" value="ATD09349.1"/>
    <property type="molecule type" value="Genomic_DNA"/>
</dbReference>
<dbReference type="SUPFAM" id="SSF47384">
    <property type="entry name" value="Homodimeric domain of signal transducing histidine kinase"/>
    <property type="match status" value="1"/>
</dbReference>
<dbReference type="InterPro" id="IPR036890">
    <property type="entry name" value="HATPase_C_sf"/>
</dbReference>
<dbReference type="CDD" id="cd00075">
    <property type="entry name" value="HATPase"/>
    <property type="match status" value="1"/>
</dbReference>
<dbReference type="InterPro" id="IPR050351">
    <property type="entry name" value="BphY/WalK/GraS-like"/>
</dbReference>
<dbReference type="InterPro" id="IPR003594">
    <property type="entry name" value="HATPase_dom"/>
</dbReference>
<dbReference type="InterPro" id="IPR004358">
    <property type="entry name" value="Sig_transdc_His_kin-like_C"/>
</dbReference>
<dbReference type="PANTHER" id="PTHR42878">
    <property type="entry name" value="TWO-COMPONENT HISTIDINE KINASE"/>
    <property type="match status" value="1"/>
</dbReference>
<dbReference type="Gene3D" id="1.10.287.130">
    <property type="match status" value="1"/>
</dbReference>
<keyword evidence="3" id="KW-0597">Phosphoprotein</keyword>
<gene>
    <name evidence="9" type="ORF">PPIS_b0129</name>
</gene>
<dbReference type="InterPro" id="IPR013656">
    <property type="entry name" value="PAS_4"/>
</dbReference>
<dbReference type="SUPFAM" id="SSF55874">
    <property type="entry name" value="ATPase domain of HSP90 chaperone/DNA topoisomerase II/histidine kinase"/>
    <property type="match status" value="1"/>
</dbReference>
<organism evidence="9 10">
    <name type="scientific">Pseudoalteromonas piscicida</name>
    <dbReference type="NCBI Taxonomy" id="43662"/>
    <lineage>
        <taxon>Bacteria</taxon>
        <taxon>Pseudomonadati</taxon>
        <taxon>Pseudomonadota</taxon>
        <taxon>Gammaproteobacteria</taxon>
        <taxon>Alteromonadales</taxon>
        <taxon>Pseudoalteromonadaceae</taxon>
        <taxon>Pseudoalteromonas</taxon>
    </lineage>
</organism>
<sequence>MTDSTLLEKADRFIGDDALSDLIFDNIPDYAFIKDDQLRIVKANSAFRSMYPEEAREKIIGYTTLDSYQPEEVEEFIKDDKKALETGYAECLEIINFPDGGVRTLFTRKKRFYDAKGATYILGLSSDVTEREHLVAQLKRSNEALDEFAYIASHDLKAPLNAISKLVTWIDEDYGDELPDGAKENFDLIQQRVSRMSKLLHDLLIYSRVNRKHSENETFEFSEFTKEIYDSIDIEAKLKLECTSLIVTLPKTALEVVTRNLISNSLKHHDCENGSLIIHVKESPEEYEMHFIDDGPGIPPEYREKVFEMFQTLKPRDQQEGSGMGLAIIKKVLNFYGGSVDIVDSNVGTEFVIKWPKVDTRVNPN</sequence>
<dbReference type="Pfam" id="PF00512">
    <property type="entry name" value="HisKA"/>
    <property type="match status" value="1"/>
</dbReference>
<dbReference type="InterPro" id="IPR005467">
    <property type="entry name" value="His_kinase_dom"/>
</dbReference>
<evidence type="ECO:0000256" key="6">
    <source>
        <dbReference type="ARBA" id="ARBA00023136"/>
    </source>
</evidence>
<keyword evidence="6" id="KW-0472">Membrane</keyword>
<dbReference type="InterPro" id="IPR003661">
    <property type="entry name" value="HisK_dim/P_dom"/>
</dbReference>
<evidence type="ECO:0000313" key="10">
    <source>
        <dbReference type="Proteomes" id="UP000016521"/>
    </source>
</evidence>
<dbReference type="Gene3D" id="3.30.565.10">
    <property type="entry name" value="Histidine kinase-like ATPase, C-terminal domain"/>
    <property type="match status" value="1"/>
</dbReference>
<evidence type="ECO:0000256" key="2">
    <source>
        <dbReference type="ARBA" id="ARBA00012438"/>
    </source>
</evidence>
<dbReference type="SMART" id="SM00387">
    <property type="entry name" value="HATPase_c"/>
    <property type="match status" value="1"/>
</dbReference>
<dbReference type="Gene3D" id="3.30.450.20">
    <property type="entry name" value="PAS domain"/>
    <property type="match status" value="1"/>
</dbReference>
<accession>A0ABM6NK87</accession>
<reference evidence="9 10" key="1">
    <citation type="submission" date="2015-06" db="EMBL/GenBank/DDBJ databases">
        <authorList>
            <person name="Xie B.-B."/>
            <person name="Rong J.-C."/>
            <person name="Qin Q.-L."/>
            <person name="Zhang Y.-Z."/>
        </authorList>
    </citation>
    <scope>NUCLEOTIDE SEQUENCE [LARGE SCALE GENOMIC DNA]</scope>
    <source>
        <strain evidence="9 10">JCM 20779</strain>
    </source>
</reference>
<dbReference type="SUPFAM" id="SSF55785">
    <property type="entry name" value="PYP-like sensor domain (PAS domain)"/>
    <property type="match status" value="1"/>
</dbReference>
<evidence type="ECO:0000256" key="3">
    <source>
        <dbReference type="ARBA" id="ARBA00022553"/>
    </source>
</evidence>
<dbReference type="InterPro" id="IPR036097">
    <property type="entry name" value="HisK_dim/P_sf"/>
</dbReference>
<dbReference type="PANTHER" id="PTHR42878:SF15">
    <property type="entry name" value="BACTERIOPHYTOCHROME"/>
    <property type="match status" value="1"/>
</dbReference>
<evidence type="ECO:0000313" key="9">
    <source>
        <dbReference type="EMBL" id="ATD09349.1"/>
    </source>
</evidence>
<protein>
    <recommendedName>
        <fullName evidence="2">histidine kinase</fullName>
        <ecNumber evidence="2">2.7.13.3</ecNumber>
    </recommendedName>
</protein>
<dbReference type="RefSeq" id="WP_010376014.1">
    <property type="nucleotide sequence ID" value="NZ_CP011925.1"/>
</dbReference>
<keyword evidence="4" id="KW-0808">Transferase</keyword>
<name>A0ABM6NK87_PSEO7</name>
<evidence type="ECO:0000256" key="1">
    <source>
        <dbReference type="ARBA" id="ARBA00000085"/>
    </source>
</evidence>
<dbReference type="Proteomes" id="UP000016521">
    <property type="component" value="Chromosome II"/>
</dbReference>
<feature type="domain" description="PAC" evidence="8">
    <location>
        <begin position="88"/>
        <end position="140"/>
    </location>
</feature>
<dbReference type="EC" id="2.7.13.3" evidence="2"/>
<dbReference type="NCBIfam" id="TIGR00229">
    <property type="entry name" value="sensory_box"/>
    <property type="match status" value="1"/>
</dbReference>
<feature type="domain" description="Histidine kinase" evidence="7">
    <location>
        <begin position="151"/>
        <end position="359"/>
    </location>
</feature>
<dbReference type="InterPro" id="IPR000700">
    <property type="entry name" value="PAS-assoc_C"/>
</dbReference>
<evidence type="ECO:0000256" key="5">
    <source>
        <dbReference type="ARBA" id="ARBA00022777"/>
    </source>
</evidence>
<evidence type="ECO:0000259" key="7">
    <source>
        <dbReference type="PROSITE" id="PS50109"/>
    </source>
</evidence>
<dbReference type="PROSITE" id="PS50109">
    <property type="entry name" value="HIS_KIN"/>
    <property type="match status" value="1"/>
</dbReference>
<dbReference type="SMART" id="SM00091">
    <property type="entry name" value="PAS"/>
    <property type="match status" value="1"/>
</dbReference>
<keyword evidence="10" id="KW-1185">Reference proteome</keyword>
<dbReference type="SMART" id="SM00388">
    <property type="entry name" value="HisKA"/>
    <property type="match status" value="1"/>
</dbReference>
<dbReference type="InterPro" id="IPR035965">
    <property type="entry name" value="PAS-like_dom_sf"/>
</dbReference>
<dbReference type="Pfam" id="PF08448">
    <property type="entry name" value="PAS_4"/>
    <property type="match status" value="1"/>
</dbReference>
<dbReference type="PRINTS" id="PR00344">
    <property type="entry name" value="BCTRLSENSOR"/>
</dbReference>
<dbReference type="InterPro" id="IPR000014">
    <property type="entry name" value="PAS"/>
</dbReference>
<proteinExistence type="predicted"/>